<dbReference type="CDD" id="cd00082">
    <property type="entry name" value="HisKA"/>
    <property type="match status" value="1"/>
</dbReference>
<sequence>MMLGSSQPMFIVWGPERSLLYNDAYAAILASKHPAAIGQDFLSVWHEIRDELEPIVSRAYRGGPVQMDDIELWMERKGYREETHFAFSYTPIRADASQVLGFFCTCQEITEQVLAKRQLGASEARARADAERVQLALAAGAIIGTWVWDIQADRFTVDEAFAQAFGIDPALGRDGLSLEQVVATVHPDDKDALISAIQAALARGGPYAHQYRVQRPDGHYYWIEANGRVEMDEGGSPVSFPGVLLDIEARRTTEVALREATRRLDAILNNTRMAVFLMDERQHCVFANAAAEALTGYRFDEMRDRPLHDVVHHKKPDGTHYPIEECPIDRAFPERAQTSGEELFVAPDGSLYPVAFTASPLLDDDGRPVGTIIEARNISDEKAAEAERLRMTASLESQSATLETLNRSGQAVAAELDLDRIVQMVTDAGVELTGAAFGAFFYNLVDAAGERYMLYALSGVERAAFERFPMPRATAVFHPTFQGEGVVRADDILLDPRYGKSEPHFGMPEGHLPVRSYLAVPVISRSGEVLGGLFFGHPEPGQFDARHERLMTGIAAQAAIAVDNARLYRSAQAEIAERQRVEDELRELNETLEQRVSNEVAERAKAEEALRQAQKMEAVGQLTGGIAHDFNNLLTVVTGNIDMALRALESTGNADARTRRALGNAQKGAERAAALTQRLLAFSRRQPLAPKPIDADRLVAGMSDLVQRALGELVKLEIVTSPGLWRIEADPNQLESAILNLAVNARDAMPEGGTLTIETANTRLDEAYSAEHAEVAPGQYVAITVTDTGAGMSRETQARVFEPFFTTKEVGKGTGLGLSMVYGFVKQSGGHVKIYSEEGHGTSVKIYLPRLMAERQTEVESGRCDVEVSHAQETILVVEDDDDVRAYTVECLRELGYRVLEAHDGPSALRLLERQHDPVQLLFTDVVMPGMTGRELAEKAKELQGDLKVLYTSGYTRNAIVHGGRLDAGVEMIGKPFTFATLAEKVADMLDSGRAGRLLLVSGETTLRMFTAEALAGMGYAVDEAANRAEALARIRASRGRYDGVLLDLGDPTEALAFELRALHADLPILLASDEAEQLASRLVQDPCAGVIARPYSASKLAASLERLGLKCRNSGDAST</sequence>
<dbReference type="Pfam" id="PF08447">
    <property type="entry name" value="PAS_3"/>
    <property type="match status" value="1"/>
</dbReference>
<dbReference type="InterPro" id="IPR003661">
    <property type="entry name" value="HisK_dim/P_dom"/>
</dbReference>
<evidence type="ECO:0000256" key="4">
    <source>
        <dbReference type="ARBA" id="ARBA00022679"/>
    </source>
</evidence>
<evidence type="ECO:0000256" key="6">
    <source>
        <dbReference type="PROSITE-ProRule" id="PRU00169"/>
    </source>
</evidence>
<gene>
    <name evidence="12" type="ORF">ABS767_09170</name>
</gene>
<dbReference type="InterPro" id="IPR000014">
    <property type="entry name" value="PAS"/>
</dbReference>
<dbReference type="Pfam" id="PF02518">
    <property type="entry name" value="HATPase_c"/>
    <property type="match status" value="1"/>
</dbReference>
<dbReference type="PANTHER" id="PTHR43065">
    <property type="entry name" value="SENSOR HISTIDINE KINASE"/>
    <property type="match status" value="1"/>
</dbReference>
<dbReference type="PANTHER" id="PTHR43065:SF42">
    <property type="entry name" value="TWO-COMPONENT SENSOR PPRA"/>
    <property type="match status" value="1"/>
</dbReference>
<feature type="domain" description="PAC" evidence="11">
    <location>
        <begin position="207"/>
        <end position="259"/>
    </location>
</feature>
<evidence type="ECO:0000313" key="13">
    <source>
        <dbReference type="Proteomes" id="UP001629244"/>
    </source>
</evidence>
<evidence type="ECO:0000259" key="9">
    <source>
        <dbReference type="PROSITE" id="PS50110"/>
    </source>
</evidence>
<dbReference type="SUPFAM" id="SSF47384">
    <property type="entry name" value="Homodimeric domain of signal transducing histidine kinase"/>
    <property type="match status" value="1"/>
</dbReference>
<dbReference type="EMBL" id="JBELQC010000001">
    <property type="protein sequence ID" value="MFL9841131.1"/>
    <property type="molecule type" value="Genomic_DNA"/>
</dbReference>
<dbReference type="EC" id="2.7.13.3" evidence="2"/>
<evidence type="ECO:0000259" key="8">
    <source>
        <dbReference type="PROSITE" id="PS50109"/>
    </source>
</evidence>
<dbReference type="InterPro" id="IPR000700">
    <property type="entry name" value="PAS-assoc_C"/>
</dbReference>
<dbReference type="NCBIfam" id="TIGR00229">
    <property type="entry name" value="sensory_box"/>
    <property type="match status" value="2"/>
</dbReference>
<feature type="modified residue" description="4-aspartylphosphate" evidence="6">
    <location>
        <position position="925"/>
    </location>
</feature>
<dbReference type="PROSITE" id="PS50109">
    <property type="entry name" value="HIS_KIN"/>
    <property type="match status" value="1"/>
</dbReference>
<feature type="domain" description="PAS" evidence="10">
    <location>
        <begin position="260"/>
        <end position="312"/>
    </location>
</feature>
<dbReference type="SMART" id="SM00387">
    <property type="entry name" value="HATPase_c"/>
    <property type="match status" value="1"/>
</dbReference>
<proteinExistence type="predicted"/>
<feature type="domain" description="Histidine kinase" evidence="8">
    <location>
        <begin position="625"/>
        <end position="852"/>
    </location>
</feature>
<dbReference type="InterPro" id="IPR005467">
    <property type="entry name" value="His_kinase_dom"/>
</dbReference>
<feature type="coiled-coil region" evidence="7">
    <location>
        <begin position="571"/>
        <end position="616"/>
    </location>
</feature>
<dbReference type="CDD" id="cd00130">
    <property type="entry name" value="PAS"/>
    <property type="match status" value="3"/>
</dbReference>
<dbReference type="SUPFAM" id="SSF52172">
    <property type="entry name" value="CheY-like"/>
    <property type="match status" value="2"/>
</dbReference>
<feature type="modified residue" description="4-aspartylphosphate" evidence="6">
    <location>
        <position position="1048"/>
    </location>
</feature>
<evidence type="ECO:0000259" key="11">
    <source>
        <dbReference type="PROSITE" id="PS50113"/>
    </source>
</evidence>
<dbReference type="Gene3D" id="1.10.287.130">
    <property type="match status" value="1"/>
</dbReference>
<evidence type="ECO:0000256" key="2">
    <source>
        <dbReference type="ARBA" id="ARBA00012438"/>
    </source>
</evidence>
<dbReference type="InterPro" id="IPR003594">
    <property type="entry name" value="HATPase_dom"/>
</dbReference>
<dbReference type="InterPro" id="IPR001610">
    <property type="entry name" value="PAC"/>
</dbReference>
<dbReference type="InterPro" id="IPR036097">
    <property type="entry name" value="HisK_dim/P_sf"/>
</dbReference>
<evidence type="ECO:0000313" key="12">
    <source>
        <dbReference type="EMBL" id="MFL9841131.1"/>
    </source>
</evidence>
<name>A0ABW8YLI6_9SPHN</name>
<dbReference type="InterPro" id="IPR011006">
    <property type="entry name" value="CheY-like_superfamily"/>
</dbReference>
<feature type="domain" description="PAC" evidence="11">
    <location>
        <begin position="338"/>
        <end position="390"/>
    </location>
</feature>
<comment type="caution">
    <text evidence="12">The sequence shown here is derived from an EMBL/GenBank/DDBJ whole genome shotgun (WGS) entry which is preliminary data.</text>
</comment>
<dbReference type="PRINTS" id="PR00344">
    <property type="entry name" value="BCTRLSENSOR"/>
</dbReference>
<keyword evidence="13" id="KW-1185">Reference proteome</keyword>
<dbReference type="CDD" id="cd16919">
    <property type="entry name" value="HATPase_CckA-like"/>
    <property type="match status" value="1"/>
</dbReference>
<keyword evidence="3 6" id="KW-0597">Phosphoprotein</keyword>
<dbReference type="PROSITE" id="PS50112">
    <property type="entry name" value="PAS"/>
    <property type="match status" value="1"/>
</dbReference>
<dbReference type="SMART" id="SM00388">
    <property type="entry name" value="HisKA"/>
    <property type="match status" value="1"/>
</dbReference>
<dbReference type="Proteomes" id="UP001629244">
    <property type="component" value="Unassembled WGS sequence"/>
</dbReference>
<dbReference type="SUPFAM" id="SSF55874">
    <property type="entry name" value="ATPase domain of HSP90 chaperone/DNA topoisomerase II/histidine kinase"/>
    <property type="match status" value="1"/>
</dbReference>
<dbReference type="InterPro" id="IPR029016">
    <property type="entry name" value="GAF-like_dom_sf"/>
</dbReference>
<dbReference type="Gene3D" id="3.30.565.10">
    <property type="entry name" value="Histidine kinase-like ATPase, C-terminal domain"/>
    <property type="match status" value="1"/>
</dbReference>
<organism evidence="12 13">
    <name type="scientific">Sphingomonas plantiphila</name>
    <dbReference type="NCBI Taxonomy" id="3163295"/>
    <lineage>
        <taxon>Bacteria</taxon>
        <taxon>Pseudomonadati</taxon>
        <taxon>Pseudomonadota</taxon>
        <taxon>Alphaproteobacteria</taxon>
        <taxon>Sphingomonadales</taxon>
        <taxon>Sphingomonadaceae</taxon>
        <taxon>Sphingomonas</taxon>
    </lineage>
</organism>
<dbReference type="SUPFAM" id="SSF55781">
    <property type="entry name" value="GAF domain-like"/>
    <property type="match status" value="1"/>
</dbReference>
<keyword evidence="4" id="KW-0808">Transferase</keyword>
<dbReference type="Pfam" id="PF00512">
    <property type="entry name" value="HisKA"/>
    <property type="match status" value="1"/>
</dbReference>
<dbReference type="Pfam" id="PF13185">
    <property type="entry name" value="GAF_2"/>
    <property type="match status" value="1"/>
</dbReference>
<dbReference type="SMART" id="SM00091">
    <property type="entry name" value="PAS"/>
    <property type="match status" value="2"/>
</dbReference>
<dbReference type="Gene3D" id="3.40.50.2300">
    <property type="match status" value="2"/>
</dbReference>
<dbReference type="Pfam" id="PF00072">
    <property type="entry name" value="Response_reg"/>
    <property type="match status" value="1"/>
</dbReference>
<keyword evidence="5" id="KW-0418">Kinase</keyword>
<dbReference type="InterPro" id="IPR035965">
    <property type="entry name" value="PAS-like_dom_sf"/>
</dbReference>
<comment type="catalytic activity">
    <reaction evidence="1">
        <text>ATP + protein L-histidine = ADP + protein N-phospho-L-histidine.</text>
        <dbReference type="EC" id="2.7.13.3"/>
    </reaction>
</comment>
<dbReference type="InterPro" id="IPR004358">
    <property type="entry name" value="Sig_transdc_His_kin-like_C"/>
</dbReference>
<dbReference type="SMART" id="SM00448">
    <property type="entry name" value="REC"/>
    <property type="match status" value="2"/>
</dbReference>
<dbReference type="Gene3D" id="3.30.450.20">
    <property type="entry name" value="PAS domain"/>
    <property type="match status" value="3"/>
</dbReference>
<dbReference type="Pfam" id="PF08448">
    <property type="entry name" value="PAS_4"/>
    <property type="match status" value="2"/>
</dbReference>
<dbReference type="SMART" id="SM00065">
    <property type="entry name" value="GAF"/>
    <property type="match status" value="2"/>
</dbReference>
<dbReference type="Gene3D" id="3.30.450.40">
    <property type="match status" value="1"/>
</dbReference>
<evidence type="ECO:0000256" key="3">
    <source>
        <dbReference type="ARBA" id="ARBA00022553"/>
    </source>
</evidence>
<evidence type="ECO:0000256" key="1">
    <source>
        <dbReference type="ARBA" id="ARBA00000085"/>
    </source>
</evidence>
<dbReference type="InterPro" id="IPR013656">
    <property type="entry name" value="PAS_4"/>
</dbReference>
<dbReference type="InterPro" id="IPR036890">
    <property type="entry name" value="HATPase_C_sf"/>
</dbReference>
<evidence type="ECO:0000256" key="5">
    <source>
        <dbReference type="ARBA" id="ARBA00022777"/>
    </source>
</evidence>
<dbReference type="PROSITE" id="PS50113">
    <property type="entry name" value="PAC"/>
    <property type="match status" value="2"/>
</dbReference>
<dbReference type="InterPro" id="IPR003018">
    <property type="entry name" value="GAF"/>
</dbReference>
<evidence type="ECO:0000259" key="10">
    <source>
        <dbReference type="PROSITE" id="PS50112"/>
    </source>
</evidence>
<evidence type="ECO:0000256" key="7">
    <source>
        <dbReference type="SAM" id="Coils"/>
    </source>
</evidence>
<protein>
    <recommendedName>
        <fullName evidence="2">histidine kinase</fullName>
        <ecNumber evidence="2">2.7.13.3</ecNumber>
    </recommendedName>
</protein>
<feature type="domain" description="Response regulatory" evidence="9">
    <location>
        <begin position="997"/>
        <end position="1109"/>
    </location>
</feature>
<keyword evidence="7" id="KW-0175">Coiled coil</keyword>
<reference evidence="12 13" key="1">
    <citation type="submission" date="2024-06" db="EMBL/GenBank/DDBJ databases">
        <authorList>
            <person name="Kaempfer P."/>
            <person name="Viver T."/>
        </authorList>
    </citation>
    <scope>NUCLEOTIDE SEQUENCE [LARGE SCALE GENOMIC DNA]</scope>
    <source>
        <strain evidence="12 13">ST-64</strain>
    </source>
</reference>
<accession>A0ABW8YLI6</accession>
<dbReference type="InterPro" id="IPR001789">
    <property type="entry name" value="Sig_transdc_resp-reg_receiver"/>
</dbReference>
<dbReference type="SMART" id="SM00086">
    <property type="entry name" value="PAC"/>
    <property type="match status" value="3"/>
</dbReference>
<dbReference type="SUPFAM" id="SSF55785">
    <property type="entry name" value="PYP-like sensor domain (PAS domain)"/>
    <property type="match status" value="3"/>
</dbReference>
<feature type="domain" description="Response regulatory" evidence="9">
    <location>
        <begin position="874"/>
        <end position="990"/>
    </location>
</feature>
<dbReference type="InterPro" id="IPR013655">
    <property type="entry name" value="PAS_fold_3"/>
</dbReference>
<dbReference type="PROSITE" id="PS50110">
    <property type="entry name" value="RESPONSE_REGULATORY"/>
    <property type="match status" value="2"/>
</dbReference>